<protein>
    <submittedName>
        <fullName evidence="2">Uncharacterized protein</fullName>
    </submittedName>
</protein>
<name>Q6EPH5_ORYSJ</name>
<evidence type="ECO:0000313" key="3">
    <source>
        <dbReference type="Proteomes" id="UP000000763"/>
    </source>
</evidence>
<proteinExistence type="predicted"/>
<dbReference type="Proteomes" id="UP000000763">
    <property type="component" value="Chromosome 9"/>
</dbReference>
<feature type="region of interest" description="Disordered" evidence="1">
    <location>
        <begin position="84"/>
        <end position="103"/>
    </location>
</feature>
<feature type="compositionally biased region" description="Basic and acidic residues" evidence="1">
    <location>
        <begin position="63"/>
        <end position="72"/>
    </location>
</feature>
<evidence type="ECO:0000313" key="2">
    <source>
        <dbReference type="EMBL" id="BAD29445.1"/>
    </source>
</evidence>
<gene>
    <name evidence="2" type="primary">OSJNBb0057I13.29</name>
</gene>
<reference evidence="3" key="2">
    <citation type="journal article" date="2008" name="Nucleic Acids Res.">
        <title>The rice annotation project database (RAP-DB): 2008 update.</title>
        <authorList>
            <consortium name="The rice annotation project (RAP)"/>
        </authorList>
    </citation>
    <scope>GENOME REANNOTATION</scope>
    <source>
        <strain evidence="3">cv. Nipponbare</strain>
    </source>
</reference>
<dbReference type="EMBL" id="AP005881">
    <property type="protein sequence ID" value="BAD29445.1"/>
    <property type="molecule type" value="Genomic_DNA"/>
</dbReference>
<dbReference type="AlphaFoldDB" id="Q6EPH5"/>
<feature type="region of interest" description="Disordered" evidence="1">
    <location>
        <begin position="1"/>
        <end position="72"/>
    </location>
</feature>
<evidence type="ECO:0000256" key="1">
    <source>
        <dbReference type="SAM" id="MobiDB-lite"/>
    </source>
</evidence>
<feature type="compositionally biased region" description="Low complexity" evidence="1">
    <location>
        <begin position="1"/>
        <end position="16"/>
    </location>
</feature>
<reference evidence="3" key="1">
    <citation type="journal article" date="2005" name="Nature">
        <title>The map-based sequence of the rice genome.</title>
        <authorList>
            <consortium name="International rice genome sequencing project (IRGSP)"/>
            <person name="Matsumoto T."/>
            <person name="Wu J."/>
            <person name="Kanamori H."/>
            <person name="Katayose Y."/>
            <person name="Fujisawa M."/>
            <person name="Namiki N."/>
            <person name="Mizuno H."/>
            <person name="Yamamoto K."/>
            <person name="Antonio B.A."/>
            <person name="Baba T."/>
            <person name="Sakata K."/>
            <person name="Nagamura Y."/>
            <person name="Aoki H."/>
            <person name="Arikawa K."/>
            <person name="Arita K."/>
            <person name="Bito T."/>
            <person name="Chiden Y."/>
            <person name="Fujitsuka N."/>
            <person name="Fukunaka R."/>
            <person name="Hamada M."/>
            <person name="Harada C."/>
            <person name="Hayashi A."/>
            <person name="Hijishita S."/>
            <person name="Honda M."/>
            <person name="Hosokawa S."/>
            <person name="Ichikawa Y."/>
            <person name="Idonuma A."/>
            <person name="Iijima M."/>
            <person name="Ikeda M."/>
            <person name="Ikeno M."/>
            <person name="Ito K."/>
            <person name="Ito S."/>
            <person name="Ito T."/>
            <person name="Ito Y."/>
            <person name="Ito Y."/>
            <person name="Iwabuchi A."/>
            <person name="Kamiya K."/>
            <person name="Karasawa W."/>
            <person name="Kurita K."/>
            <person name="Katagiri S."/>
            <person name="Kikuta A."/>
            <person name="Kobayashi H."/>
            <person name="Kobayashi N."/>
            <person name="Machita K."/>
            <person name="Maehara T."/>
            <person name="Masukawa M."/>
            <person name="Mizubayashi T."/>
            <person name="Mukai Y."/>
            <person name="Nagasaki H."/>
            <person name="Nagata Y."/>
            <person name="Naito S."/>
            <person name="Nakashima M."/>
            <person name="Nakama Y."/>
            <person name="Nakamichi Y."/>
            <person name="Nakamura M."/>
            <person name="Meguro A."/>
            <person name="Negishi M."/>
            <person name="Ohta I."/>
            <person name="Ohta T."/>
            <person name="Okamoto M."/>
            <person name="Ono N."/>
            <person name="Saji S."/>
            <person name="Sakaguchi M."/>
            <person name="Sakai K."/>
            <person name="Shibata M."/>
            <person name="Shimokawa T."/>
            <person name="Song J."/>
            <person name="Takazaki Y."/>
            <person name="Terasawa K."/>
            <person name="Tsugane M."/>
            <person name="Tsuji K."/>
            <person name="Ueda S."/>
            <person name="Waki K."/>
            <person name="Yamagata H."/>
            <person name="Yamamoto M."/>
            <person name="Yamamoto S."/>
            <person name="Yamane H."/>
            <person name="Yoshiki S."/>
            <person name="Yoshihara R."/>
            <person name="Yukawa K."/>
            <person name="Zhong H."/>
            <person name="Yano M."/>
            <person name="Yuan Q."/>
            <person name="Ouyang S."/>
            <person name="Liu J."/>
            <person name="Jones K.M."/>
            <person name="Gansberger K."/>
            <person name="Moffat K."/>
            <person name="Hill J."/>
            <person name="Bera J."/>
            <person name="Fadrosh D."/>
            <person name="Jin S."/>
            <person name="Johri S."/>
            <person name="Kim M."/>
            <person name="Overton L."/>
            <person name="Reardon M."/>
            <person name="Tsitrin T."/>
            <person name="Vuong H."/>
            <person name="Weaver B."/>
            <person name="Ciecko A."/>
            <person name="Tallon L."/>
            <person name="Jackson J."/>
            <person name="Pai G."/>
            <person name="Aken S.V."/>
            <person name="Utterback T."/>
            <person name="Reidmuller S."/>
            <person name="Feldblyum T."/>
            <person name="Hsiao J."/>
            <person name="Zismann V."/>
            <person name="Iobst S."/>
            <person name="de Vazeille A.R."/>
            <person name="Buell C.R."/>
            <person name="Ying K."/>
            <person name="Li Y."/>
            <person name="Lu T."/>
            <person name="Huang Y."/>
            <person name="Zhao Q."/>
            <person name="Feng Q."/>
            <person name="Zhang L."/>
            <person name="Zhu J."/>
            <person name="Weng Q."/>
            <person name="Mu J."/>
            <person name="Lu Y."/>
            <person name="Fan D."/>
            <person name="Liu Y."/>
            <person name="Guan J."/>
            <person name="Zhang Y."/>
            <person name="Yu S."/>
            <person name="Liu X."/>
            <person name="Zhang Y."/>
            <person name="Hong G."/>
            <person name="Han B."/>
            <person name="Choisne N."/>
            <person name="Demange N."/>
            <person name="Orjeda G."/>
            <person name="Samain S."/>
            <person name="Cattolico L."/>
            <person name="Pelletier E."/>
            <person name="Couloux A."/>
            <person name="Segurens B."/>
            <person name="Wincker P."/>
            <person name="D'Hont A."/>
            <person name="Scarpelli C."/>
            <person name="Weissenbach J."/>
            <person name="Salanoubat M."/>
            <person name="Quetier F."/>
            <person name="Yu Y."/>
            <person name="Kim H.R."/>
            <person name="Rambo T."/>
            <person name="Currie J."/>
            <person name="Collura K."/>
            <person name="Luo M."/>
            <person name="Yang T."/>
            <person name="Ammiraju J.S.S."/>
            <person name="Engler F."/>
            <person name="Soderlund C."/>
            <person name="Wing R.A."/>
            <person name="Palmer L.E."/>
            <person name="de la Bastide M."/>
            <person name="Spiegel L."/>
            <person name="Nascimento L."/>
            <person name="Zutavern T."/>
            <person name="O'Shaughnessy A."/>
            <person name="Dike S."/>
            <person name="Dedhia N."/>
            <person name="Preston R."/>
            <person name="Balija V."/>
            <person name="McCombie W.R."/>
            <person name="Chow T."/>
            <person name="Chen H."/>
            <person name="Chung M."/>
            <person name="Chen C."/>
            <person name="Shaw J."/>
            <person name="Wu H."/>
            <person name="Hsiao K."/>
            <person name="Chao Y."/>
            <person name="Chu M."/>
            <person name="Cheng C."/>
            <person name="Hour A."/>
            <person name="Lee P."/>
            <person name="Lin S."/>
            <person name="Lin Y."/>
            <person name="Liou J."/>
            <person name="Liu S."/>
            <person name="Hsing Y."/>
            <person name="Raghuvanshi S."/>
            <person name="Mohanty A."/>
            <person name="Bharti A.K."/>
            <person name="Gaur A."/>
            <person name="Gupta V."/>
            <person name="Kumar D."/>
            <person name="Ravi V."/>
            <person name="Vij S."/>
            <person name="Kapur A."/>
            <person name="Khurana P."/>
            <person name="Khurana P."/>
            <person name="Khurana J.P."/>
            <person name="Tyagi A.K."/>
            <person name="Gaikwad K."/>
            <person name="Singh A."/>
            <person name="Dalal V."/>
            <person name="Srivastava S."/>
            <person name="Dixit A."/>
            <person name="Pal A.K."/>
            <person name="Ghazi I.A."/>
            <person name="Yadav M."/>
            <person name="Pandit A."/>
            <person name="Bhargava A."/>
            <person name="Sureshbabu K."/>
            <person name="Batra K."/>
            <person name="Sharma T.R."/>
            <person name="Mohapatra T."/>
            <person name="Singh N.K."/>
            <person name="Messing J."/>
            <person name="Nelson A.B."/>
            <person name="Fuks G."/>
            <person name="Kavchok S."/>
            <person name="Keizer G."/>
            <person name="Linton E."/>
            <person name="Llaca V."/>
            <person name="Song R."/>
            <person name="Tanyolac B."/>
            <person name="Young S."/>
            <person name="Ho-Il K."/>
            <person name="Hahn J.H."/>
            <person name="Sangsakoo G."/>
            <person name="Vanavichit A."/>
            <person name="de Mattos Luiz.A.T."/>
            <person name="Zimmer P.D."/>
            <person name="Malone G."/>
            <person name="Dellagostin O."/>
            <person name="de Oliveira A.C."/>
            <person name="Bevan M."/>
            <person name="Bancroft I."/>
            <person name="Minx P."/>
            <person name="Cordum H."/>
            <person name="Wilson R."/>
            <person name="Cheng Z."/>
            <person name="Jin W."/>
            <person name="Jiang J."/>
            <person name="Leong S.A."/>
            <person name="Iwama H."/>
            <person name="Gojobori T."/>
            <person name="Itoh T."/>
            <person name="Niimura Y."/>
            <person name="Fujii Y."/>
            <person name="Habara T."/>
            <person name="Sakai H."/>
            <person name="Sato Y."/>
            <person name="Wilson G."/>
            <person name="Kumar K."/>
            <person name="McCouch S."/>
            <person name="Juretic N."/>
            <person name="Hoen D."/>
            <person name="Wright S."/>
            <person name="Bruskiewich R."/>
            <person name="Bureau T."/>
            <person name="Miyao A."/>
            <person name="Hirochika H."/>
            <person name="Nishikawa T."/>
            <person name="Kadowaki K."/>
            <person name="Sugiura M."/>
            <person name="Burr B."/>
            <person name="Sasaki T."/>
        </authorList>
    </citation>
    <scope>NUCLEOTIDE SEQUENCE [LARGE SCALE GENOMIC DNA]</scope>
    <source>
        <strain evidence="3">cv. Nipponbare</strain>
    </source>
</reference>
<organism evidence="2 3">
    <name type="scientific">Oryza sativa subsp. japonica</name>
    <name type="common">Rice</name>
    <dbReference type="NCBI Taxonomy" id="39947"/>
    <lineage>
        <taxon>Eukaryota</taxon>
        <taxon>Viridiplantae</taxon>
        <taxon>Streptophyta</taxon>
        <taxon>Embryophyta</taxon>
        <taxon>Tracheophyta</taxon>
        <taxon>Spermatophyta</taxon>
        <taxon>Magnoliopsida</taxon>
        <taxon>Liliopsida</taxon>
        <taxon>Poales</taxon>
        <taxon>Poaceae</taxon>
        <taxon>BOP clade</taxon>
        <taxon>Oryzoideae</taxon>
        <taxon>Oryzeae</taxon>
        <taxon>Oryzinae</taxon>
        <taxon>Oryza</taxon>
        <taxon>Oryza sativa</taxon>
    </lineage>
</organism>
<accession>Q6EPH5</accession>
<sequence length="103" mass="10609">MSSLSLSFSPSLQSSRPPSPLPSTADRSSTPSAVSGRHRRRAPATLAVPPLPRSPSLSSVPVEARRGGRRGDCTASFISIHGADVDPDGYAEAAGNLKAQGKT</sequence>